<proteinExistence type="predicted"/>
<organism evidence="1 2">
    <name type="scientific">Cognatilysobacter bugurensis</name>
    <dbReference type="NCBI Taxonomy" id="543356"/>
    <lineage>
        <taxon>Bacteria</taxon>
        <taxon>Pseudomonadati</taxon>
        <taxon>Pseudomonadota</taxon>
        <taxon>Gammaproteobacteria</taxon>
        <taxon>Lysobacterales</taxon>
        <taxon>Lysobacteraceae</taxon>
        <taxon>Cognatilysobacter</taxon>
    </lineage>
</organism>
<reference evidence="1" key="2">
    <citation type="submission" date="2020-09" db="EMBL/GenBank/DDBJ databases">
        <authorList>
            <person name="Sun Q."/>
            <person name="Kim S."/>
        </authorList>
    </citation>
    <scope>NUCLEOTIDE SEQUENCE</scope>
    <source>
        <strain evidence="1">KCTC 23077</strain>
    </source>
</reference>
<gene>
    <name evidence="1" type="ORF">GCM10007067_18240</name>
</gene>
<dbReference type="EMBL" id="BMYD01000002">
    <property type="protein sequence ID" value="GHA80679.1"/>
    <property type="molecule type" value="Genomic_DNA"/>
</dbReference>
<evidence type="ECO:0008006" key="3">
    <source>
        <dbReference type="Google" id="ProtNLM"/>
    </source>
</evidence>
<dbReference type="InterPro" id="IPR029044">
    <property type="entry name" value="Nucleotide-diphossugar_trans"/>
</dbReference>
<dbReference type="Pfam" id="PF09837">
    <property type="entry name" value="DUF2064"/>
    <property type="match status" value="1"/>
</dbReference>
<reference evidence="1" key="1">
    <citation type="journal article" date="2014" name="Int. J. Syst. Evol. Microbiol.">
        <title>Complete genome sequence of Corynebacterium casei LMG S-19264T (=DSM 44701T), isolated from a smear-ripened cheese.</title>
        <authorList>
            <consortium name="US DOE Joint Genome Institute (JGI-PGF)"/>
            <person name="Walter F."/>
            <person name="Albersmeier A."/>
            <person name="Kalinowski J."/>
            <person name="Ruckert C."/>
        </authorList>
    </citation>
    <scope>NUCLEOTIDE SEQUENCE</scope>
    <source>
        <strain evidence="1">KCTC 23077</strain>
    </source>
</reference>
<sequence length="227" mass="24432">MTDGAIAVFVKTPGHSPLKTRLAAECGAAYAQAWYERACIAVGAVVRGAQIELGLRAYWAVAEDDALESDCWRGLPVISQGAGGLGERMSHVHARLVSEHRSGMLIGADAPQVTVELIAQAADWLRAPEPRLALGPASDGGFWLFGGNVVLPLPAWTATRYSTPQTADEFRASLGGYGRWCTLPTLTDADHRGDLRAVLDALRSLPRPLPEQRALAEWMLEHRDALA</sequence>
<dbReference type="Gene3D" id="3.90.550.10">
    <property type="entry name" value="Spore Coat Polysaccharide Biosynthesis Protein SpsA, Chain A"/>
    <property type="match status" value="1"/>
</dbReference>
<evidence type="ECO:0000313" key="2">
    <source>
        <dbReference type="Proteomes" id="UP000646426"/>
    </source>
</evidence>
<dbReference type="PANTHER" id="PTHR36529:SF1">
    <property type="entry name" value="GLYCOSYLTRANSFERASE"/>
    <property type="match status" value="1"/>
</dbReference>
<dbReference type="InterPro" id="IPR018641">
    <property type="entry name" value="Trfase_1_rSAM/seldom-assoc"/>
</dbReference>
<dbReference type="AlphaFoldDB" id="A0A918W9C7"/>
<accession>A0A918W9C7</accession>
<evidence type="ECO:0000313" key="1">
    <source>
        <dbReference type="EMBL" id="GHA80679.1"/>
    </source>
</evidence>
<dbReference type="PANTHER" id="PTHR36529">
    <property type="entry name" value="SLL1095 PROTEIN"/>
    <property type="match status" value="1"/>
</dbReference>
<keyword evidence="2" id="KW-1185">Reference proteome</keyword>
<dbReference type="SUPFAM" id="SSF53448">
    <property type="entry name" value="Nucleotide-diphospho-sugar transferases"/>
    <property type="match status" value="1"/>
</dbReference>
<name>A0A918W9C7_9GAMM</name>
<dbReference type="RefSeq" id="WP_189455640.1">
    <property type="nucleotide sequence ID" value="NZ_BMYD01000002.1"/>
</dbReference>
<protein>
    <recommendedName>
        <fullName evidence="3">DUF2064 domain-containing protein</fullName>
    </recommendedName>
</protein>
<comment type="caution">
    <text evidence="1">The sequence shown here is derived from an EMBL/GenBank/DDBJ whole genome shotgun (WGS) entry which is preliminary data.</text>
</comment>
<dbReference type="Proteomes" id="UP000646426">
    <property type="component" value="Unassembled WGS sequence"/>
</dbReference>